<dbReference type="InterPro" id="IPR004843">
    <property type="entry name" value="Calcineurin-like_PHP"/>
</dbReference>
<evidence type="ECO:0000259" key="1">
    <source>
        <dbReference type="Pfam" id="PF00149"/>
    </source>
</evidence>
<accession>A0ABP7KQE4</accession>
<feature type="domain" description="Calcineurin-like phosphoesterase" evidence="1">
    <location>
        <begin position="63"/>
        <end position="274"/>
    </location>
</feature>
<evidence type="ECO:0000313" key="2">
    <source>
        <dbReference type="EMBL" id="GAA3882517.1"/>
    </source>
</evidence>
<organism evidence="2 3">
    <name type="scientific">Leifsonia kafniensis</name>
    <dbReference type="NCBI Taxonomy" id="475957"/>
    <lineage>
        <taxon>Bacteria</taxon>
        <taxon>Bacillati</taxon>
        <taxon>Actinomycetota</taxon>
        <taxon>Actinomycetes</taxon>
        <taxon>Micrococcales</taxon>
        <taxon>Microbacteriaceae</taxon>
        <taxon>Leifsonia</taxon>
    </lineage>
</organism>
<name>A0ABP7KQE4_9MICO</name>
<dbReference type="RefSeq" id="WP_345067298.1">
    <property type="nucleotide sequence ID" value="NZ_BAABCN010000007.1"/>
</dbReference>
<sequence length="315" mass="34544">MHLIVDLAVPGIDFTSRRTTSVAAIDRVANVDGGSELEFLLRHKQVTQQQPLSFDLTLPGEERVAVAGDWHGSFSWVQKAIPALHRMAPEVRTILQLGDFGIWRERAGKGFSNAVDYWCRVTGIDRVLVTPGNHEDWDLLDAAFETQPGEAVQLSKTVWVLPRGYRFELAGRSFMSFGGAASLDFAHRVVGKSWWPAELPTEDDVGRAVAGGSTEVLLTHETVNGGAAETEQILSSNPFGWSMEALAYAAESRAHVTGVWDAVSPAVLAHGHFHVKGEIERPDGRRVYSLGADNDLGNLALLSLDDLSWTWIEFS</sequence>
<protein>
    <recommendedName>
        <fullName evidence="1">Calcineurin-like phosphoesterase domain-containing protein</fullName>
    </recommendedName>
</protein>
<keyword evidence="3" id="KW-1185">Reference proteome</keyword>
<gene>
    <name evidence="2" type="ORF">GCM10022381_25980</name>
</gene>
<comment type="caution">
    <text evidence="2">The sequence shown here is derived from an EMBL/GenBank/DDBJ whole genome shotgun (WGS) entry which is preliminary data.</text>
</comment>
<dbReference type="Proteomes" id="UP001501803">
    <property type="component" value="Unassembled WGS sequence"/>
</dbReference>
<dbReference type="InterPro" id="IPR029052">
    <property type="entry name" value="Metallo-depent_PP-like"/>
</dbReference>
<proteinExistence type="predicted"/>
<dbReference type="SUPFAM" id="SSF56300">
    <property type="entry name" value="Metallo-dependent phosphatases"/>
    <property type="match status" value="1"/>
</dbReference>
<dbReference type="Pfam" id="PF00149">
    <property type="entry name" value="Metallophos"/>
    <property type="match status" value="1"/>
</dbReference>
<reference evidence="3" key="1">
    <citation type="journal article" date="2019" name="Int. J. Syst. Evol. Microbiol.">
        <title>The Global Catalogue of Microorganisms (GCM) 10K type strain sequencing project: providing services to taxonomists for standard genome sequencing and annotation.</title>
        <authorList>
            <consortium name="The Broad Institute Genomics Platform"/>
            <consortium name="The Broad Institute Genome Sequencing Center for Infectious Disease"/>
            <person name="Wu L."/>
            <person name="Ma J."/>
        </authorList>
    </citation>
    <scope>NUCLEOTIDE SEQUENCE [LARGE SCALE GENOMIC DNA]</scope>
    <source>
        <strain evidence="3">JCM 17021</strain>
    </source>
</reference>
<dbReference type="Gene3D" id="3.60.21.10">
    <property type="match status" value="1"/>
</dbReference>
<dbReference type="EMBL" id="BAABCN010000007">
    <property type="protein sequence ID" value="GAA3882517.1"/>
    <property type="molecule type" value="Genomic_DNA"/>
</dbReference>
<evidence type="ECO:0000313" key="3">
    <source>
        <dbReference type="Proteomes" id="UP001501803"/>
    </source>
</evidence>